<evidence type="ECO:0000313" key="3">
    <source>
        <dbReference type="Proteomes" id="UP000614741"/>
    </source>
</evidence>
<evidence type="ECO:0008006" key="4">
    <source>
        <dbReference type="Google" id="ProtNLM"/>
    </source>
</evidence>
<gene>
    <name evidence="2" type="ORF">Cph01nite_13040</name>
</gene>
<feature type="compositionally biased region" description="Basic and acidic residues" evidence="1">
    <location>
        <begin position="45"/>
        <end position="56"/>
    </location>
</feature>
<reference evidence="2 3" key="1">
    <citation type="submission" date="2021-01" db="EMBL/GenBank/DDBJ databases">
        <title>Whole genome shotgun sequence of Cellulomonas phragmiteti NBRC 110785.</title>
        <authorList>
            <person name="Komaki H."/>
            <person name="Tamura T."/>
        </authorList>
    </citation>
    <scope>NUCLEOTIDE SEQUENCE [LARGE SCALE GENOMIC DNA]</scope>
    <source>
        <strain evidence="2 3">NBRC 110785</strain>
    </source>
</reference>
<accession>A0ABQ4DJM4</accession>
<dbReference type="Proteomes" id="UP000614741">
    <property type="component" value="Unassembled WGS sequence"/>
</dbReference>
<comment type="caution">
    <text evidence="2">The sequence shown here is derived from an EMBL/GenBank/DDBJ whole genome shotgun (WGS) entry which is preliminary data.</text>
</comment>
<organism evidence="2 3">
    <name type="scientific">Cellulomonas phragmiteti</name>
    <dbReference type="NCBI Taxonomy" id="478780"/>
    <lineage>
        <taxon>Bacteria</taxon>
        <taxon>Bacillati</taxon>
        <taxon>Actinomycetota</taxon>
        <taxon>Actinomycetes</taxon>
        <taxon>Micrococcales</taxon>
        <taxon>Cellulomonadaceae</taxon>
        <taxon>Cellulomonas</taxon>
    </lineage>
</organism>
<keyword evidence="3" id="KW-1185">Reference proteome</keyword>
<evidence type="ECO:0000313" key="2">
    <source>
        <dbReference type="EMBL" id="GIG39542.1"/>
    </source>
</evidence>
<name>A0ABQ4DJM4_9CELL</name>
<feature type="region of interest" description="Disordered" evidence="1">
    <location>
        <begin position="1"/>
        <end position="111"/>
    </location>
</feature>
<dbReference type="EMBL" id="BONP01000005">
    <property type="protein sequence ID" value="GIG39542.1"/>
    <property type="molecule type" value="Genomic_DNA"/>
</dbReference>
<sequence>MRGQGPGDLRAVLGVGEVLEVDAGDQPHPPPRPAQAHGHGAVPRLEAEEVGHESEQLARLTEAEEERFHGHTSPPAARAVGRPRRTCGSRRQERDLWSARTPPRAASRRYPDAVHRATTLALAGAVLLGAGLTTGCTPARQPVATASAAPATTAAPTPGEELLTDDIAGDTAVGALAPGFPELLVPVPPDAEVLVSSAEPLGDGRLRISLNVRTTQDTEGLLEAVRAPLAAAGFAESAPPAPEPGLAAQTTFSRAEGTELLVVGVLDRDGRRTMTLGGTVVAPAP</sequence>
<evidence type="ECO:0000256" key="1">
    <source>
        <dbReference type="SAM" id="MobiDB-lite"/>
    </source>
</evidence>
<proteinExistence type="predicted"/>
<protein>
    <recommendedName>
        <fullName evidence="4">GerMN domain-containing protein</fullName>
    </recommendedName>
</protein>